<organism evidence="10 11">
    <name type="scientific">Rhodamnia argentea</name>
    <dbReference type="NCBI Taxonomy" id="178133"/>
    <lineage>
        <taxon>Eukaryota</taxon>
        <taxon>Viridiplantae</taxon>
        <taxon>Streptophyta</taxon>
        <taxon>Embryophyta</taxon>
        <taxon>Tracheophyta</taxon>
        <taxon>Spermatophyta</taxon>
        <taxon>Magnoliopsida</taxon>
        <taxon>eudicotyledons</taxon>
        <taxon>Gunneridae</taxon>
        <taxon>Pentapetalae</taxon>
        <taxon>rosids</taxon>
        <taxon>malvids</taxon>
        <taxon>Myrtales</taxon>
        <taxon>Myrtaceae</taxon>
        <taxon>Myrtoideae</taxon>
        <taxon>Myrteae</taxon>
        <taxon>Australasian group</taxon>
        <taxon>Rhodamnia</taxon>
    </lineage>
</organism>
<protein>
    <submittedName>
        <fullName evidence="11">Protein trichome birefringence-like 19</fullName>
    </submittedName>
</protein>
<keyword evidence="4" id="KW-0735">Signal-anchor</keyword>
<reference evidence="11" key="1">
    <citation type="submission" date="2025-08" db="UniProtKB">
        <authorList>
            <consortium name="RefSeq"/>
        </authorList>
    </citation>
    <scope>IDENTIFICATION</scope>
    <source>
        <tissue evidence="11">Leaf</tissue>
    </source>
</reference>
<evidence type="ECO:0000256" key="4">
    <source>
        <dbReference type="ARBA" id="ARBA00022968"/>
    </source>
</evidence>
<name>A0ABM3GX93_9MYRT</name>
<dbReference type="RefSeq" id="XP_048128958.1">
    <property type="nucleotide sequence ID" value="XM_048273001.1"/>
</dbReference>
<evidence type="ECO:0000259" key="8">
    <source>
        <dbReference type="Pfam" id="PF13839"/>
    </source>
</evidence>
<dbReference type="PANTHER" id="PTHR32285:SF13">
    <property type="entry name" value="TRICHOME BIREFRINGENCE-LIKE N-TERMINAL DOMAIN-CONTAINING PROTEIN"/>
    <property type="match status" value="1"/>
</dbReference>
<keyword evidence="6 7" id="KW-0472">Membrane</keyword>
<evidence type="ECO:0000256" key="7">
    <source>
        <dbReference type="SAM" id="Phobius"/>
    </source>
</evidence>
<evidence type="ECO:0000256" key="1">
    <source>
        <dbReference type="ARBA" id="ARBA00004167"/>
    </source>
</evidence>
<dbReference type="GeneID" id="115753470"/>
<gene>
    <name evidence="11" type="primary">LOC115753470</name>
</gene>
<keyword evidence="3 7" id="KW-0812">Transmembrane</keyword>
<keyword evidence="10" id="KW-1185">Reference proteome</keyword>
<evidence type="ECO:0000256" key="5">
    <source>
        <dbReference type="ARBA" id="ARBA00022989"/>
    </source>
</evidence>
<dbReference type="InterPro" id="IPR025846">
    <property type="entry name" value="TBL_N"/>
</dbReference>
<dbReference type="Proteomes" id="UP000827889">
    <property type="component" value="Chromosome 11"/>
</dbReference>
<evidence type="ECO:0000313" key="11">
    <source>
        <dbReference type="RefSeq" id="XP_048128958.1"/>
    </source>
</evidence>
<proteinExistence type="inferred from homology"/>
<evidence type="ECO:0000313" key="10">
    <source>
        <dbReference type="Proteomes" id="UP000827889"/>
    </source>
</evidence>
<feature type="domain" description="Trichome birefringence-like N-terminal" evidence="9">
    <location>
        <begin position="93"/>
        <end position="146"/>
    </location>
</feature>
<feature type="domain" description="Trichome birefringence-like C-terminal" evidence="8">
    <location>
        <begin position="147"/>
        <end position="436"/>
    </location>
</feature>
<evidence type="ECO:0000256" key="6">
    <source>
        <dbReference type="ARBA" id="ARBA00023136"/>
    </source>
</evidence>
<sequence>MNVYMDLDEGLFSCTTHLPHSTMKFPVSELHSVKIPPQRTTGTKRIVMLASTPVLLAVIPLYLFVTSPRLNVLSSRELDISTSVSKGIERVDERCDVFRGKWVRSPNAAYYTNVTCPLIVDQHNCLKLGRPDAEFLKWRWKPDECDLPRFDGGRFLEVARGRSLAFVGDSVGRNQMQSLLCLLANVEFPEEISYKHSLDTTNFKWWYFSDHKFTLAAFWAPFLVKSRDADPNGRSFNSIMSLYLDEPEPSWASEIANFDFVIISAGQWFFRPLMFHEKGEVVGCCSCELNNITDLTRFYGYRMAFRTAFRELLSQKAYKGMTFLRTFSPAHFENGTWNTGGSCARMRPFASGEAKLEGDDLEFYLTQVEEFRAAQREGIKRGLTFRLLDTTEAMIQRPDGHPDRFGRLSLRNTTMADCVHWCVPGPIDLWNEFLFHVMRPESRESLQGQTWKSGR</sequence>
<dbReference type="Pfam" id="PF14416">
    <property type="entry name" value="PMR5N"/>
    <property type="match status" value="1"/>
</dbReference>
<evidence type="ECO:0000256" key="3">
    <source>
        <dbReference type="ARBA" id="ARBA00022692"/>
    </source>
</evidence>
<accession>A0ABM3GX93</accession>
<comment type="similarity">
    <text evidence="2">Belongs to the PC-esterase family. TBL subfamily.</text>
</comment>
<dbReference type="InterPro" id="IPR029962">
    <property type="entry name" value="TBL"/>
</dbReference>
<dbReference type="Pfam" id="PF13839">
    <property type="entry name" value="PC-Esterase"/>
    <property type="match status" value="1"/>
</dbReference>
<comment type="subcellular location">
    <subcellularLocation>
        <location evidence="1">Membrane</location>
        <topology evidence="1">Single-pass membrane protein</topology>
    </subcellularLocation>
</comment>
<feature type="transmembrane region" description="Helical" evidence="7">
    <location>
        <begin position="46"/>
        <end position="65"/>
    </location>
</feature>
<evidence type="ECO:0000256" key="2">
    <source>
        <dbReference type="ARBA" id="ARBA00007727"/>
    </source>
</evidence>
<dbReference type="PANTHER" id="PTHR32285">
    <property type="entry name" value="PROTEIN TRICHOME BIREFRINGENCE-LIKE 9-RELATED"/>
    <property type="match status" value="1"/>
</dbReference>
<dbReference type="InterPro" id="IPR026057">
    <property type="entry name" value="TBL_C"/>
</dbReference>
<keyword evidence="5 7" id="KW-1133">Transmembrane helix</keyword>
<evidence type="ECO:0000259" key="9">
    <source>
        <dbReference type="Pfam" id="PF14416"/>
    </source>
</evidence>